<sequence>MATQTIALSTSSQSKLTTSNQRNHRITVPSETDRHRKDNISSSNNSTASTSPITSTTGSPITHPTSTSPSSGKQTQQQQQQSNINENMASNMVIDSPIHHQHSNSSCSNGQLPHPNRLQHHRRSHSQIVIASSNSQPVNCSSAAAEISKIRLNGLPDPFCKITVDACPSNAITGNQCHTTDMYI</sequence>
<gene>
    <name evidence="2" type="primary">SMURF2</name>
    <name evidence="2" type="ORF">DERF_003153</name>
</gene>
<protein>
    <submittedName>
        <fullName evidence="2">E3 ubiquitin-protein ligase smurf2</fullName>
    </submittedName>
</protein>
<name>A0A922ID00_DERFA</name>
<feature type="compositionally biased region" description="Low complexity" evidence="1">
    <location>
        <begin position="40"/>
        <end position="82"/>
    </location>
</feature>
<reference evidence="2" key="1">
    <citation type="submission" date="2013-05" db="EMBL/GenBank/DDBJ databases">
        <authorList>
            <person name="Yim A.K.Y."/>
            <person name="Chan T.F."/>
            <person name="Ji K.M."/>
            <person name="Liu X.Y."/>
            <person name="Zhou J.W."/>
            <person name="Li R.Q."/>
            <person name="Yang K.Y."/>
            <person name="Li J."/>
            <person name="Li M."/>
            <person name="Law P.T.W."/>
            <person name="Wu Y.L."/>
            <person name="Cai Z.L."/>
            <person name="Qin H."/>
            <person name="Bao Y."/>
            <person name="Leung R.K.K."/>
            <person name="Ng P.K.S."/>
            <person name="Zou J."/>
            <person name="Zhong X.J."/>
            <person name="Ran P.X."/>
            <person name="Zhong N.S."/>
            <person name="Liu Z.G."/>
            <person name="Tsui S.K.W."/>
        </authorList>
    </citation>
    <scope>NUCLEOTIDE SEQUENCE</scope>
    <source>
        <strain evidence="2">Derf</strain>
        <tissue evidence="2">Whole organism</tissue>
    </source>
</reference>
<comment type="caution">
    <text evidence="2">The sequence shown here is derived from an EMBL/GenBank/DDBJ whole genome shotgun (WGS) entry which is preliminary data.</text>
</comment>
<keyword evidence="3" id="KW-1185">Reference proteome</keyword>
<evidence type="ECO:0000256" key="1">
    <source>
        <dbReference type="SAM" id="MobiDB-lite"/>
    </source>
</evidence>
<feature type="region of interest" description="Disordered" evidence="1">
    <location>
        <begin position="1"/>
        <end position="82"/>
    </location>
</feature>
<dbReference type="Proteomes" id="UP000790347">
    <property type="component" value="Unassembled WGS sequence"/>
</dbReference>
<evidence type="ECO:0000313" key="2">
    <source>
        <dbReference type="EMBL" id="KAH9529261.1"/>
    </source>
</evidence>
<reference evidence="2" key="2">
    <citation type="journal article" date="2022" name="Res Sq">
        <title>Comparative Genomics Reveals Insights into the Divergent Evolution of Astigmatic Mites and Household Pest Adaptations.</title>
        <authorList>
            <person name="Xiong Q."/>
            <person name="Wan A.T.-Y."/>
            <person name="Liu X.-Y."/>
            <person name="Fung C.S.-H."/>
            <person name="Xiao X."/>
            <person name="Malainual N."/>
            <person name="Hou J."/>
            <person name="Wang L."/>
            <person name="Wang M."/>
            <person name="Yang K."/>
            <person name="Cui Y."/>
            <person name="Leung E."/>
            <person name="Nong W."/>
            <person name="Shin S.-K."/>
            <person name="Au S."/>
            <person name="Jeong K.Y."/>
            <person name="Chew F.T."/>
            <person name="Hui J."/>
            <person name="Leung T.F."/>
            <person name="Tungtrongchitr A."/>
            <person name="Zhong N."/>
            <person name="Liu Z."/>
            <person name="Tsui S."/>
        </authorList>
    </citation>
    <scope>NUCLEOTIDE SEQUENCE</scope>
    <source>
        <strain evidence="2">Derf</strain>
        <tissue evidence="2">Whole organism</tissue>
    </source>
</reference>
<dbReference type="EMBL" id="ASGP02000001">
    <property type="protein sequence ID" value="KAH9529261.1"/>
    <property type="molecule type" value="Genomic_DNA"/>
</dbReference>
<dbReference type="AlphaFoldDB" id="A0A922ID00"/>
<evidence type="ECO:0000313" key="3">
    <source>
        <dbReference type="Proteomes" id="UP000790347"/>
    </source>
</evidence>
<accession>A0A922ID00</accession>
<feature type="compositionally biased region" description="Low complexity" evidence="1">
    <location>
        <begin position="8"/>
        <end position="19"/>
    </location>
</feature>
<proteinExistence type="predicted"/>
<organism evidence="2 3">
    <name type="scientific">Dermatophagoides farinae</name>
    <name type="common">American house dust mite</name>
    <dbReference type="NCBI Taxonomy" id="6954"/>
    <lineage>
        <taxon>Eukaryota</taxon>
        <taxon>Metazoa</taxon>
        <taxon>Ecdysozoa</taxon>
        <taxon>Arthropoda</taxon>
        <taxon>Chelicerata</taxon>
        <taxon>Arachnida</taxon>
        <taxon>Acari</taxon>
        <taxon>Acariformes</taxon>
        <taxon>Sarcoptiformes</taxon>
        <taxon>Astigmata</taxon>
        <taxon>Psoroptidia</taxon>
        <taxon>Analgoidea</taxon>
        <taxon>Pyroglyphidae</taxon>
        <taxon>Dermatophagoidinae</taxon>
        <taxon>Dermatophagoides</taxon>
    </lineage>
</organism>